<dbReference type="PANTHER" id="PTHR42997:SF1">
    <property type="entry name" value="AP-4-A PHOSPHORYLASE"/>
    <property type="match status" value="1"/>
</dbReference>
<feature type="domain" description="HIT" evidence="2">
    <location>
        <begin position="11"/>
        <end position="118"/>
    </location>
</feature>
<dbReference type="InterPro" id="IPR036265">
    <property type="entry name" value="HIT-like_sf"/>
</dbReference>
<accession>A0A1G2D0Q1</accession>
<dbReference type="InterPro" id="IPR011146">
    <property type="entry name" value="HIT-like"/>
</dbReference>
<proteinExistence type="predicted"/>
<gene>
    <name evidence="3" type="ORF">A3D65_03100</name>
</gene>
<dbReference type="Proteomes" id="UP000177996">
    <property type="component" value="Unassembled WGS sequence"/>
</dbReference>
<organism evidence="3 4">
    <name type="scientific">Candidatus Lloydbacteria bacterium RIFCSPHIGHO2_02_FULL_50_13</name>
    <dbReference type="NCBI Taxonomy" id="1798661"/>
    <lineage>
        <taxon>Bacteria</taxon>
        <taxon>Candidatus Lloydiibacteriota</taxon>
    </lineage>
</organism>
<dbReference type="Gene3D" id="3.30.428.10">
    <property type="entry name" value="HIT-like"/>
    <property type="match status" value="1"/>
</dbReference>
<dbReference type="AlphaFoldDB" id="A0A1G2D0Q1"/>
<dbReference type="Pfam" id="PF01230">
    <property type="entry name" value="HIT"/>
    <property type="match status" value="1"/>
</dbReference>
<dbReference type="PROSITE" id="PS51084">
    <property type="entry name" value="HIT_2"/>
    <property type="match status" value="1"/>
</dbReference>
<reference evidence="3 4" key="1">
    <citation type="journal article" date="2016" name="Nat. Commun.">
        <title>Thousands of microbial genomes shed light on interconnected biogeochemical processes in an aquifer system.</title>
        <authorList>
            <person name="Anantharaman K."/>
            <person name="Brown C.T."/>
            <person name="Hug L.A."/>
            <person name="Sharon I."/>
            <person name="Castelle C.J."/>
            <person name="Probst A.J."/>
            <person name="Thomas B.C."/>
            <person name="Singh A."/>
            <person name="Wilkins M.J."/>
            <person name="Karaoz U."/>
            <person name="Brodie E.L."/>
            <person name="Williams K.H."/>
            <person name="Hubbard S.S."/>
            <person name="Banfield J.F."/>
        </authorList>
    </citation>
    <scope>NUCLEOTIDE SEQUENCE [LARGE SCALE GENOMIC DNA]</scope>
</reference>
<dbReference type="EMBL" id="MHLL01000065">
    <property type="protein sequence ID" value="OGZ07216.1"/>
    <property type="molecule type" value="Genomic_DNA"/>
</dbReference>
<dbReference type="STRING" id="1798661.A3D65_03100"/>
<dbReference type="InterPro" id="IPR052908">
    <property type="entry name" value="AP-4-A_phosphorylase"/>
</dbReference>
<sequence>MLYEEHLKTLKSCPFCVLEPDDRAFLERPHAWLTYARAPYHKHHLLAIPKRHVVSFFEINADERKELDELVLLGAIALKKLNYTNFSILVREGVESNKSVPHLHYHIVPNIHMGDLDHMGQPRLMLEEKDVLTLREDILHVLPQ</sequence>
<evidence type="ECO:0000259" key="2">
    <source>
        <dbReference type="PROSITE" id="PS51084"/>
    </source>
</evidence>
<dbReference type="SUPFAM" id="SSF54197">
    <property type="entry name" value="HIT-like"/>
    <property type="match status" value="1"/>
</dbReference>
<evidence type="ECO:0000313" key="3">
    <source>
        <dbReference type="EMBL" id="OGZ07216.1"/>
    </source>
</evidence>
<name>A0A1G2D0Q1_9BACT</name>
<dbReference type="PANTHER" id="PTHR42997">
    <property type="entry name" value="HIT FAMILY HYDROLASE"/>
    <property type="match status" value="1"/>
</dbReference>
<feature type="short sequence motif" description="Histidine triad motif" evidence="1">
    <location>
        <begin position="102"/>
        <end position="106"/>
    </location>
</feature>
<evidence type="ECO:0000313" key="4">
    <source>
        <dbReference type="Proteomes" id="UP000177996"/>
    </source>
</evidence>
<protein>
    <recommendedName>
        <fullName evidence="2">HIT domain-containing protein</fullName>
    </recommendedName>
</protein>
<evidence type="ECO:0000256" key="1">
    <source>
        <dbReference type="PROSITE-ProRule" id="PRU00464"/>
    </source>
</evidence>
<dbReference type="GO" id="GO:0003824">
    <property type="term" value="F:catalytic activity"/>
    <property type="evidence" value="ECO:0007669"/>
    <property type="project" value="InterPro"/>
</dbReference>
<comment type="caution">
    <text evidence="3">The sequence shown here is derived from an EMBL/GenBank/DDBJ whole genome shotgun (WGS) entry which is preliminary data.</text>
</comment>